<evidence type="ECO:0000313" key="17">
    <source>
        <dbReference type="Proteomes" id="UP000054886"/>
    </source>
</evidence>
<reference evidence="15 17" key="1">
    <citation type="submission" date="2015-10" db="EMBL/GenBank/DDBJ databases">
        <title>Draft genomes sequences of Candida glabrata isolates 1A, 1B, 2A, 2B, 3A and 3B.</title>
        <authorList>
            <person name="Haavelsrud O.E."/>
            <person name="Gaustad P."/>
        </authorList>
    </citation>
    <scope>NUCLEOTIDE SEQUENCE [LARGE SCALE GENOMIC DNA]</scope>
    <source>
        <strain evidence="15">910700640</strain>
    </source>
</reference>
<dbReference type="Proteomes" id="UP000054886">
    <property type="component" value="Unassembled WGS sequence"/>
</dbReference>
<dbReference type="InterPro" id="IPR056550">
    <property type="entry name" value="NOL10_2nd"/>
</dbReference>
<comment type="subunit">
    <text evidence="10">Component of the 90S pre-ribosomes.</text>
</comment>
<name>A0A0W0EE92_CANGB</name>
<sequence length="754" mass="86499">MAPRNKVTARLVYITSMNAFHQTNANNFFGTHGVYTLLQSTVFVQINKAQHKKTIKYCKMVLKSTSANDISVYQVSGTNVSRSLPDWIAKKRKRSLKNDLEYQNRVELIQDFEFSEASNKIRVTKDGNYAMATGTYKPQIHVYDFANLSMKFDRHTDAENVDFVLISDDWTKSVHLQNDRSIQFQSKGGIHYTTRIPKFGRSLTYNPVNCDLYVGASSNELYRLNLEQGRFLNPFKLDDEGVNHVTMCDVNGLISVSMENNTVEFWDPRARTRAAKLVLENDLDNSDFQVTTSSFRRDGLNFACGTSTGYSYLYDLRTSEPYQVKDQGYGFDIKKIIWLDNVGVENSDNILTCDKRIAKIWNKDTGKAYASMEPSVDINDIEHIPGSGMFFTANEGIPMHTYYIPTLGPSPRWCSFLDSITEELEEKPSDSVYSNYRFITRDDVKKLNITHLVGSNVLRAYMHGFFINTELYDKVSLIANPNAYKDEREREIRRRIEKERESRIRTSGAVSKPKVKFNKDLVEKITTKRGDSAASKILTDDRFKEMFEDEDFKVDENDYDYKQLNPVKSAKETDEGAAKRIRALTAAEESDEERIAMKNGHYSDSESESESESEEDKAELTEAEKRKAEKQRKVIERRRKDKEEAEKFLDGMKVSDSGLSVNGEKRSVTFAEQVKTLEEESTDKKSTAQVLRRNHRGEAELTFVPGKKSPKPKRMHRASSDSDEDDDDNKPDNGRAKPRFEGRRRASKNVFRGM</sequence>
<evidence type="ECO:0000313" key="16">
    <source>
        <dbReference type="EMBL" id="KTA95169.1"/>
    </source>
</evidence>
<dbReference type="Pfam" id="PF08159">
    <property type="entry name" value="NUC153"/>
    <property type="match status" value="1"/>
</dbReference>
<evidence type="ECO:0000256" key="4">
    <source>
        <dbReference type="ARBA" id="ARBA00022552"/>
    </source>
</evidence>
<keyword evidence="6" id="KW-0853">WD repeat</keyword>
<feature type="domain" description="Nucleolar protein 10-like N-terminal" evidence="14">
    <location>
        <begin position="79"/>
        <end position="427"/>
    </location>
</feature>
<dbReference type="VEuPathDB" id="FungiDB:B1J91_E03069g"/>
<keyword evidence="5" id="KW-0597">Phosphoprotein</keyword>
<evidence type="ECO:0000256" key="6">
    <source>
        <dbReference type="ARBA" id="ARBA00022574"/>
    </source>
</evidence>
<dbReference type="InterPro" id="IPR015943">
    <property type="entry name" value="WD40/YVTN_repeat-like_dom_sf"/>
</dbReference>
<comment type="subcellular location">
    <subcellularLocation>
        <location evidence="1">Nucleus</location>
        <location evidence="1">Nucleolus</location>
    </subcellularLocation>
</comment>
<feature type="compositionally biased region" description="Basic and acidic residues" evidence="11">
    <location>
        <begin position="593"/>
        <end position="604"/>
    </location>
</feature>
<dbReference type="FunFam" id="2.130.10.10:FF:000537">
    <property type="entry name" value="Ribosome biogenesis protein ENP2"/>
    <property type="match status" value="1"/>
</dbReference>
<dbReference type="VEuPathDB" id="FungiDB:GVI51_E02827"/>
<evidence type="ECO:0000259" key="12">
    <source>
        <dbReference type="Pfam" id="PF08159"/>
    </source>
</evidence>
<dbReference type="Pfam" id="PF23097">
    <property type="entry name" value="NOL10_2nd"/>
    <property type="match status" value="1"/>
</dbReference>
<feature type="domain" description="Nucleolar protein 10-like second" evidence="13">
    <location>
        <begin position="432"/>
        <end position="480"/>
    </location>
</feature>
<dbReference type="VEuPathDB" id="FungiDB:CAGL0E03069g"/>
<evidence type="ECO:0000259" key="13">
    <source>
        <dbReference type="Pfam" id="PF23097"/>
    </source>
</evidence>
<comment type="caution">
    <text evidence="15">The sequence shown here is derived from an EMBL/GenBank/DDBJ whole genome shotgun (WGS) entry which is preliminary data.</text>
</comment>
<evidence type="ECO:0000256" key="3">
    <source>
        <dbReference type="ARBA" id="ARBA00022517"/>
    </source>
</evidence>
<dbReference type="InterPro" id="IPR040382">
    <property type="entry name" value="NOL10/Enp2"/>
</dbReference>
<comment type="similarity">
    <text evidence="2">Belongs to the WD repeat NOL10/ENP2 family.</text>
</comment>
<feature type="compositionally biased region" description="Basic and acidic residues" evidence="11">
    <location>
        <begin position="618"/>
        <end position="634"/>
    </location>
</feature>
<keyword evidence="4" id="KW-0698">rRNA processing</keyword>
<evidence type="ECO:0000313" key="15">
    <source>
        <dbReference type="EMBL" id="KTA95082.1"/>
    </source>
</evidence>
<organism evidence="15 17">
    <name type="scientific">Candida glabrata</name>
    <name type="common">Yeast</name>
    <name type="synonym">Torulopsis glabrata</name>
    <dbReference type="NCBI Taxonomy" id="5478"/>
    <lineage>
        <taxon>Eukaryota</taxon>
        <taxon>Fungi</taxon>
        <taxon>Dikarya</taxon>
        <taxon>Ascomycota</taxon>
        <taxon>Saccharomycotina</taxon>
        <taxon>Saccharomycetes</taxon>
        <taxon>Saccharomycetales</taxon>
        <taxon>Saccharomycetaceae</taxon>
        <taxon>Nakaseomyces</taxon>
    </lineage>
</organism>
<proteinExistence type="inferred from homology"/>
<evidence type="ECO:0000256" key="2">
    <source>
        <dbReference type="ARBA" id="ARBA00005264"/>
    </source>
</evidence>
<evidence type="ECO:0000256" key="9">
    <source>
        <dbReference type="ARBA" id="ARBA00058105"/>
    </source>
</evidence>
<feature type="compositionally biased region" description="Acidic residues" evidence="11">
    <location>
        <begin position="605"/>
        <end position="617"/>
    </location>
</feature>
<feature type="compositionally biased region" description="Basic residues" evidence="11">
    <location>
        <begin position="708"/>
        <end position="717"/>
    </location>
</feature>
<dbReference type="EMBL" id="LLZZ01000188">
    <property type="protein sequence ID" value="KTA95169.1"/>
    <property type="molecule type" value="Genomic_DNA"/>
</dbReference>
<evidence type="ECO:0000256" key="1">
    <source>
        <dbReference type="ARBA" id="ARBA00004604"/>
    </source>
</evidence>
<feature type="domain" description="NUC153" evidence="12">
    <location>
        <begin position="540"/>
        <end position="568"/>
    </location>
</feature>
<evidence type="ECO:0000256" key="8">
    <source>
        <dbReference type="ARBA" id="ARBA00023242"/>
    </source>
</evidence>
<dbReference type="PANTHER" id="PTHR14927:SF0">
    <property type="entry name" value="NUCLEOLAR PROTEIN 10"/>
    <property type="match status" value="1"/>
</dbReference>
<evidence type="ECO:0000256" key="10">
    <source>
        <dbReference type="ARBA" id="ARBA00064135"/>
    </source>
</evidence>
<dbReference type="InterPro" id="IPR036322">
    <property type="entry name" value="WD40_repeat_dom_sf"/>
</dbReference>
<dbReference type="Pfam" id="PF23098">
    <property type="entry name" value="Beta-prop_NOL10_N"/>
    <property type="match status" value="1"/>
</dbReference>
<dbReference type="EMBL" id="LLZZ01000192">
    <property type="protein sequence ID" value="KTA95082.1"/>
    <property type="molecule type" value="Genomic_DNA"/>
</dbReference>
<evidence type="ECO:0000259" key="14">
    <source>
        <dbReference type="Pfam" id="PF23098"/>
    </source>
</evidence>
<feature type="compositionally biased region" description="Basic and acidic residues" evidence="11">
    <location>
        <begin position="730"/>
        <end position="744"/>
    </location>
</feature>
<dbReference type="SUPFAM" id="SSF50978">
    <property type="entry name" value="WD40 repeat-like"/>
    <property type="match status" value="1"/>
</dbReference>
<evidence type="ECO:0000256" key="11">
    <source>
        <dbReference type="SAM" id="MobiDB-lite"/>
    </source>
</evidence>
<comment type="function">
    <text evidence="9">May be involved in rRNA-processing and ribosome biosynthesis.</text>
</comment>
<dbReference type="PANTHER" id="PTHR14927">
    <property type="entry name" value="NUCLEOLAR PROTEIN 10"/>
    <property type="match status" value="1"/>
</dbReference>
<dbReference type="Gene3D" id="2.130.10.10">
    <property type="entry name" value="YVTN repeat-like/Quinoprotein amine dehydrogenase"/>
    <property type="match status" value="1"/>
</dbReference>
<dbReference type="InterPro" id="IPR012580">
    <property type="entry name" value="NUC153"/>
</dbReference>
<feature type="region of interest" description="Disordered" evidence="11">
    <location>
        <begin position="585"/>
        <end position="754"/>
    </location>
</feature>
<gene>
    <name evidence="16" type="ORF">AO440_005591</name>
    <name evidence="15" type="ORF">AO440_005631</name>
</gene>
<keyword evidence="7" id="KW-0677">Repeat</keyword>
<feature type="compositionally biased region" description="Basic and acidic residues" evidence="11">
    <location>
        <begin position="641"/>
        <end position="650"/>
    </location>
</feature>
<keyword evidence="3" id="KW-0690">Ribosome biogenesis</keyword>
<keyword evidence="8" id="KW-0539">Nucleus</keyword>
<evidence type="ECO:0000256" key="5">
    <source>
        <dbReference type="ARBA" id="ARBA00022553"/>
    </source>
</evidence>
<dbReference type="GO" id="GO:0030686">
    <property type="term" value="C:90S preribosome"/>
    <property type="evidence" value="ECO:0007669"/>
    <property type="project" value="TreeGrafter"/>
</dbReference>
<protein>
    <submittedName>
        <fullName evidence="15">Ribosome biogenesis protein ENP2</fullName>
    </submittedName>
</protein>
<accession>A0A0W0EE92</accession>
<dbReference type="InterPro" id="IPR056551">
    <property type="entry name" value="Beta-prop_NOL10_N"/>
</dbReference>
<dbReference type="GO" id="GO:0000462">
    <property type="term" value="P:maturation of SSU-rRNA from tricistronic rRNA transcript (SSU-rRNA, 5.8S rRNA, LSU-rRNA)"/>
    <property type="evidence" value="ECO:0007669"/>
    <property type="project" value="TreeGrafter"/>
</dbReference>
<feature type="compositionally biased region" description="Basic and acidic residues" evidence="11">
    <location>
        <begin position="675"/>
        <end position="686"/>
    </location>
</feature>
<dbReference type="AlphaFoldDB" id="A0A0W0EE92"/>
<evidence type="ECO:0000256" key="7">
    <source>
        <dbReference type="ARBA" id="ARBA00022737"/>
    </source>
</evidence>
<dbReference type="VEuPathDB" id="FungiDB:GWK60_E02827"/>
<dbReference type="GO" id="GO:0032040">
    <property type="term" value="C:small-subunit processome"/>
    <property type="evidence" value="ECO:0007669"/>
    <property type="project" value="TreeGrafter"/>
</dbReference>